<keyword evidence="3" id="KW-1185">Reference proteome</keyword>
<reference evidence="2 3" key="1">
    <citation type="journal article" date="2018" name="Front. Plant Sci.">
        <title>Red Clover (Trifolium pratense) and Zigzag Clover (T. medium) - A Picture of Genomic Similarities and Differences.</title>
        <authorList>
            <person name="Dluhosova J."/>
            <person name="Istvanek J."/>
            <person name="Nedelnik J."/>
            <person name="Repkova J."/>
        </authorList>
    </citation>
    <scope>NUCLEOTIDE SEQUENCE [LARGE SCALE GENOMIC DNA]</scope>
    <source>
        <strain evidence="3">cv. 10/8</strain>
        <tissue evidence="2">Leaf</tissue>
    </source>
</reference>
<evidence type="ECO:0000313" key="2">
    <source>
        <dbReference type="EMBL" id="MCI65400.1"/>
    </source>
</evidence>
<sequence length="29" mass="3076">MSERSTESSWSGCGVDDDDGEESSFGDFG</sequence>
<dbReference type="AlphaFoldDB" id="A0A392TYS5"/>
<feature type="compositionally biased region" description="Acidic residues" evidence="1">
    <location>
        <begin position="15"/>
        <end position="29"/>
    </location>
</feature>
<comment type="caution">
    <text evidence="2">The sequence shown here is derived from an EMBL/GenBank/DDBJ whole genome shotgun (WGS) entry which is preliminary data.</text>
</comment>
<dbReference type="EMBL" id="LXQA010675197">
    <property type="protein sequence ID" value="MCI65400.1"/>
    <property type="molecule type" value="Genomic_DNA"/>
</dbReference>
<proteinExistence type="predicted"/>
<feature type="region of interest" description="Disordered" evidence="1">
    <location>
        <begin position="1"/>
        <end position="29"/>
    </location>
</feature>
<evidence type="ECO:0000256" key="1">
    <source>
        <dbReference type="SAM" id="MobiDB-lite"/>
    </source>
</evidence>
<protein>
    <submittedName>
        <fullName evidence="2">Uncharacterized protein</fullName>
    </submittedName>
</protein>
<name>A0A392TYS5_9FABA</name>
<organism evidence="2 3">
    <name type="scientific">Trifolium medium</name>
    <dbReference type="NCBI Taxonomy" id="97028"/>
    <lineage>
        <taxon>Eukaryota</taxon>
        <taxon>Viridiplantae</taxon>
        <taxon>Streptophyta</taxon>
        <taxon>Embryophyta</taxon>
        <taxon>Tracheophyta</taxon>
        <taxon>Spermatophyta</taxon>
        <taxon>Magnoliopsida</taxon>
        <taxon>eudicotyledons</taxon>
        <taxon>Gunneridae</taxon>
        <taxon>Pentapetalae</taxon>
        <taxon>rosids</taxon>
        <taxon>fabids</taxon>
        <taxon>Fabales</taxon>
        <taxon>Fabaceae</taxon>
        <taxon>Papilionoideae</taxon>
        <taxon>50 kb inversion clade</taxon>
        <taxon>NPAAA clade</taxon>
        <taxon>Hologalegina</taxon>
        <taxon>IRL clade</taxon>
        <taxon>Trifolieae</taxon>
        <taxon>Trifolium</taxon>
    </lineage>
</organism>
<accession>A0A392TYS5</accession>
<feature type="non-terminal residue" evidence="2">
    <location>
        <position position="29"/>
    </location>
</feature>
<dbReference type="Proteomes" id="UP000265520">
    <property type="component" value="Unassembled WGS sequence"/>
</dbReference>
<evidence type="ECO:0000313" key="3">
    <source>
        <dbReference type="Proteomes" id="UP000265520"/>
    </source>
</evidence>